<dbReference type="AlphaFoldDB" id="A0A075I795"/>
<evidence type="ECO:0000313" key="1">
    <source>
        <dbReference type="EMBL" id="AIF21803.1"/>
    </source>
</evidence>
<organism evidence="1">
    <name type="scientific">uncultured marine group II/III euryarchaeote SAT1000_06_A08</name>
    <dbReference type="NCBI Taxonomy" id="1456553"/>
    <lineage>
        <taxon>Archaea</taxon>
        <taxon>Methanobacteriati</taxon>
        <taxon>Methanobacteriota</taxon>
        <taxon>environmental samples</taxon>
    </lineage>
</organism>
<protein>
    <submittedName>
        <fullName evidence="1">Uncharacterized protein</fullName>
    </submittedName>
</protein>
<sequence length="115" mass="13045">MTIEGKGIAVSPRVTQFAASGSLRVVVIAYDFEFVRRIVSFSSVNQSEPEIPFRRVVEVMGFEFIRGDAFEKNLGIRVSLPYLHVHLFRPSQAVEQHNVTRVAYYEQCVLVAQVL</sequence>
<name>A0A075I795_9EURY</name>
<reference evidence="1" key="1">
    <citation type="journal article" date="2014" name="Genome Biol. Evol.">
        <title>Pangenome evidence for extensive interdomain horizontal transfer affecting lineage core and shell genes in uncultured planktonic thaumarchaeota and euryarchaeota.</title>
        <authorList>
            <person name="Deschamps P."/>
            <person name="Zivanovic Y."/>
            <person name="Moreira D."/>
            <person name="Rodriguez-Valera F."/>
            <person name="Lopez-Garcia P."/>
        </authorList>
    </citation>
    <scope>NUCLEOTIDE SEQUENCE</scope>
</reference>
<proteinExistence type="predicted"/>
<accession>A0A075I795</accession>
<dbReference type="EMBL" id="KF901198">
    <property type="protein sequence ID" value="AIF21803.1"/>
    <property type="molecule type" value="Genomic_DNA"/>
</dbReference>